<evidence type="ECO:0000313" key="1">
    <source>
        <dbReference type="EMBL" id="OMJ88753.1"/>
    </source>
</evidence>
<proteinExistence type="predicted"/>
<accession>A0A1R2CIC8</accession>
<name>A0A1R2CIC8_9CILI</name>
<dbReference type="EMBL" id="MPUH01000142">
    <property type="protein sequence ID" value="OMJ88753.1"/>
    <property type="molecule type" value="Genomic_DNA"/>
</dbReference>
<comment type="caution">
    <text evidence="1">The sequence shown here is derived from an EMBL/GenBank/DDBJ whole genome shotgun (WGS) entry which is preliminary data.</text>
</comment>
<keyword evidence="2" id="KW-1185">Reference proteome</keyword>
<dbReference type="OrthoDB" id="324683at2759"/>
<sequence length="272" mass="31728">MALKAEKKKKREMLLLSSCSSYTEEQYGAVFDISEPSEINDTWREIKITFVKEDISHTEYLTFDRSVSNLNLSADEILNSLIRCLDRTNFYIVHMYLLDVTRFEKIIRITNQPIFVLIKPLVPRILKYKRKENTDLRMEYKKISGIDLSNQLVQMIKAYETHNYGDLISDAFNLIFMQKVDICLQLHQIACEHAMNSMEKSLDVSGNSEEAKGVGKKVEGQVDIEQKIKDIISKKEKERESSREIIEKSVSEEKEMDFKKSIFRDACECRIV</sequence>
<protein>
    <submittedName>
        <fullName evidence="1">Uncharacterized protein</fullName>
    </submittedName>
</protein>
<reference evidence="1 2" key="1">
    <citation type="submission" date="2016-11" db="EMBL/GenBank/DDBJ databases">
        <title>The macronuclear genome of Stentor coeruleus: a giant cell with tiny introns.</title>
        <authorList>
            <person name="Slabodnick M."/>
            <person name="Ruby J.G."/>
            <person name="Reiff S.B."/>
            <person name="Swart E.C."/>
            <person name="Gosai S."/>
            <person name="Prabakaran S."/>
            <person name="Witkowska E."/>
            <person name="Larue G.E."/>
            <person name="Fisher S."/>
            <person name="Freeman R.M."/>
            <person name="Gunawardena J."/>
            <person name="Chu W."/>
            <person name="Stover N.A."/>
            <person name="Gregory B.D."/>
            <person name="Nowacki M."/>
            <person name="Derisi J."/>
            <person name="Roy S.W."/>
            <person name="Marshall W.F."/>
            <person name="Sood P."/>
        </authorList>
    </citation>
    <scope>NUCLEOTIDE SEQUENCE [LARGE SCALE GENOMIC DNA]</scope>
    <source>
        <strain evidence="1">WM001</strain>
    </source>
</reference>
<dbReference type="AlphaFoldDB" id="A0A1R2CIC8"/>
<dbReference type="Proteomes" id="UP000187209">
    <property type="component" value="Unassembled WGS sequence"/>
</dbReference>
<organism evidence="1 2">
    <name type="scientific">Stentor coeruleus</name>
    <dbReference type="NCBI Taxonomy" id="5963"/>
    <lineage>
        <taxon>Eukaryota</taxon>
        <taxon>Sar</taxon>
        <taxon>Alveolata</taxon>
        <taxon>Ciliophora</taxon>
        <taxon>Postciliodesmatophora</taxon>
        <taxon>Heterotrichea</taxon>
        <taxon>Heterotrichida</taxon>
        <taxon>Stentoridae</taxon>
        <taxon>Stentor</taxon>
    </lineage>
</organism>
<evidence type="ECO:0000313" key="2">
    <source>
        <dbReference type="Proteomes" id="UP000187209"/>
    </source>
</evidence>
<gene>
    <name evidence="1" type="ORF">SteCoe_9215</name>
</gene>